<evidence type="ECO:0000259" key="1">
    <source>
        <dbReference type="Pfam" id="PF04149"/>
    </source>
</evidence>
<organism evidence="2 3">
    <name type="scientific">Streptomyces sannanensis</name>
    <dbReference type="NCBI Taxonomy" id="285536"/>
    <lineage>
        <taxon>Bacteria</taxon>
        <taxon>Bacillati</taxon>
        <taxon>Actinomycetota</taxon>
        <taxon>Actinomycetes</taxon>
        <taxon>Kitasatosporales</taxon>
        <taxon>Streptomycetaceae</taxon>
        <taxon>Streptomyces</taxon>
    </lineage>
</organism>
<sequence>MRSSSEHVSIPDASALPMWRKSTYSGGSSGDCLEVSDAYIAAWRKSTYSGGDSGDCLEVNDTCPACVPVRDSKNPHGPAVVFTSPAWTSFVAAVKDADLGPA</sequence>
<accession>A0ABP6S581</accession>
<evidence type="ECO:0000313" key="3">
    <source>
        <dbReference type="Proteomes" id="UP001499990"/>
    </source>
</evidence>
<proteinExistence type="predicted"/>
<dbReference type="EMBL" id="BAAAYL010000001">
    <property type="protein sequence ID" value="GAA3368551.1"/>
    <property type="molecule type" value="Genomic_DNA"/>
</dbReference>
<reference evidence="3" key="1">
    <citation type="journal article" date="2019" name="Int. J. Syst. Evol. Microbiol.">
        <title>The Global Catalogue of Microorganisms (GCM) 10K type strain sequencing project: providing services to taxonomists for standard genome sequencing and annotation.</title>
        <authorList>
            <consortium name="The Broad Institute Genomics Platform"/>
            <consortium name="The Broad Institute Genome Sequencing Center for Infectious Disease"/>
            <person name="Wu L."/>
            <person name="Ma J."/>
        </authorList>
    </citation>
    <scope>NUCLEOTIDE SEQUENCE [LARGE SCALE GENOMIC DNA]</scope>
    <source>
        <strain evidence="3">JCM 9651</strain>
    </source>
</reference>
<dbReference type="InterPro" id="IPR007278">
    <property type="entry name" value="DUF397"/>
</dbReference>
<keyword evidence="3" id="KW-1185">Reference proteome</keyword>
<dbReference type="Pfam" id="PF04149">
    <property type="entry name" value="DUF397"/>
    <property type="match status" value="2"/>
</dbReference>
<dbReference type="RefSeq" id="WP_345034519.1">
    <property type="nucleotide sequence ID" value="NZ_BAAAYL010000001.1"/>
</dbReference>
<protein>
    <recommendedName>
        <fullName evidence="1">DUF397 domain-containing protein</fullName>
    </recommendedName>
</protein>
<feature type="domain" description="DUF397" evidence="1">
    <location>
        <begin position="41"/>
        <end position="95"/>
    </location>
</feature>
<name>A0ABP6S581_9ACTN</name>
<evidence type="ECO:0000313" key="2">
    <source>
        <dbReference type="EMBL" id="GAA3368551.1"/>
    </source>
</evidence>
<dbReference type="Proteomes" id="UP001499990">
    <property type="component" value="Unassembled WGS sequence"/>
</dbReference>
<feature type="domain" description="DUF397" evidence="1">
    <location>
        <begin position="19"/>
        <end position="35"/>
    </location>
</feature>
<gene>
    <name evidence="2" type="ORF">GCM10020367_07360</name>
</gene>
<comment type="caution">
    <text evidence="2">The sequence shown here is derived from an EMBL/GenBank/DDBJ whole genome shotgun (WGS) entry which is preliminary data.</text>
</comment>